<dbReference type="PRINTS" id="PR00412">
    <property type="entry name" value="EPOXHYDRLASE"/>
</dbReference>
<dbReference type="Proteomes" id="UP000294662">
    <property type="component" value="Unassembled WGS sequence"/>
</dbReference>
<evidence type="ECO:0000259" key="1">
    <source>
        <dbReference type="Pfam" id="PF00561"/>
    </source>
</evidence>
<gene>
    <name evidence="2" type="ORF">E1B25_07240</name>
</gene>
<comment type="caution">
    <text evidence="2">The sequence shown here is derived from an EMBL/GenBank/DDBJ whole genome shotgun (WGS) entry which is preliminary data.</text>
</comment>
<organism evidence="2 3">
    <name type="scientific">Antarcticimicrobium sediminis</name>
    <dbReference type="NCBI Taxonomy" id="2546227"/>
    <lineage>
        <taxon>Bacteria</taxon>
        <taxon>Pseudomonadati</taxon>
        <taxon>Pseudomonadota</taxon>
        <taxon>Alphaproteobacteria</taxon>
        <taxon>Rhodobacterales</taxon>
        <taxon>Paracoccaceae</taxon>
        <taxon>Antarcticimicrobium</taxon>
    </lineage>
</organism>
<evidence type="ECO:0000313" key="2">
    <source>
        <dbReference type="EMBL" id="TDE39874.1"/>
    </source>
</evidence>
<reference evidence="2 3" key="1">
    <citation type="submission" date="2019-03" db="EMBL/GenBank/DDBJ databases">
        <authorList>
            <person name="Zhang S."/>
        </authorList>
    </citation>
    <scope>NUCLEOTIDE SEQUENCE [LARGE SCALE GENOMIC DNA]</scope>
    <source>
        <strain evidence="2 3">S4J41</strain>
    </source>
</reference>
<dbReference type="AlphaFoldDB" id="A0A4R5EXY1"/>
<dbReference type="InterPro" id="IPR050228">
    <property type="entry name" value="Carboxylesterase_BioH"/>
</dbReference>
<dbReference type="InterPro" id="IPR000073">
    <property type="entry name" value="AB_hydrolase_1"/>
</dbReference>
<name>A0A4R5EXY1_9RHOB</name>
<dbReference type="PANTHER" id="PTHR43194">
    <property type="entry name" value="HYDROLASE ALPHA/BETA FOLD FAMILY"/>
    <property type="match status" value="1"/>
</dbReference>
<dbReference type="InterPro" id="IPR029058">
    <property type="entry name" value="AB_hydrolase_fold"/>
</dbReference>
<dbReference type="PANTHER" id="PTHR43194:SF2">
    <property type="entry name" value="PEROXISOMAL MEMBRANE PROTEIN LPX1"/>
    <property type="match status" value="1"/>
</dbReference>
<protein>
    <submittedName>
        <fullName evidence="2">Alpha/beta fold hydrolase</fullName>
    </submittedName>
</protein>
<dbReference type="InterPro" id="IPR000639">
    <property type="entry name" value="Epox_hydrolase-like"/>
</dbReference>
<feature type="domain" description="AB hydrolase-1" evidence="1">
    <location>
        <begin position="44"/>
        <end position="147"/>
    </location>
</feature>
<proteinExistence type="predicted"/>
<dbReference type="Pfam" id="PF00561">
    <property type="entry name" value="Abhydrolase_1"/>
    <property type="match status" value="1"/>
</dbReference>
<dbReference type="GO" id="GO:0016787">
    <property type="term" value="F:hydrolase activity"/>
    <property type="evidence" value="ECO:0007669"/>
    <property type="project" value="UniProtKB-KW"/>
</dbReference>
<evidence type="ECO:0000313" key="3">
    <source>
        <dbReference type="Proteomes" id="UP000294662"/>
    </source>
</evidence>
<dbReference type="SUPFAM" id="SSF53474">
    <property type="entry name" value="alpha/beta-Hydrolases"/>
    <property type="match status" value="1"/>
</dbReference>
<dbReference type="PRINTS" id="PR00111">
    <property type="entry name" value="ABHYDROLASE"/>
</dbReference>
<dbReference type="EMBL" id="SMFP01000003">
    <property type="protein sequence ID" value="TDE39874.1"/>
    <property type="molecule type" value="Genomic_DNA"/>
</dbReference>
<keyword evidence="3" id="KW-1185">Reference proteome</keyword>
<dbReference type="OrthoDB" id="9815441at2"/>
<accession>A0A4R5EXY1</accession>
<dbReference type="Gene3D" id="3.40.50.1820">
    <property type="entry name" value="alpha/beta hydrolase"/>
    <property type="match status" value="1"/>
</dbReference>
<sequence>MAAAVLRSRALGREAERLVPQAGEIQPVPGGTIHFVDLGPRDAPVVVLIHGLSGQLQHFTYGVADLLADDFRVIALDRPGCGYSTRDSDGEAALSQQARMIWAFLDKLEVDRPVLVGHSLGGAVALAMALERPDQARALALIAPLTHDQGEESAAFKGLAVASPLKRRVIAHTIAVPMAQRSAAAVLEQVFSPEPCPEDFLVRGGGALGLRPKAFIAASADFMAANTGIAAQQARYATALKTPGGVLFGAADGLLSPARHGAPMERYGLKCEEVAGGGHMLPITVPEICDKFIRRMAAKAP</sequence>
<keyword evidence="2" id="KW-0378">Hydrolase</keyword>